<proteinExistence type="predicted"/>
<gene>
    <name evidence="1" type="ORF">RHODO2019_18160</name>
</gene>
<name>A0ABY6P730_9NOCA</name>
<keyword evidence="2" id="KW-1185">Reference proteome</keyword>
<protein>
    <recommendedName>
        <fullName evidence="3">Secreted protein</fullName>
    </recommendedName>
</protein>
<geneLocation type="plasmid" evidence="1 2">
    <name>unnamed1</name>
</geneLocation>
<organism evidence="1 2">
    <name type="scientific">Rhodococcus antarcticus</name>
    <dbReference type="NCBI Taxonomy" id="2987751"/>
    <lineage>
        <taxon>Bacteria</taxon>
        <taxon>Bacillati</taxon>
        <taxon>Actinomycetota</taxon>
        <taxon>Actinomycetes</taxon>
        <taxon>Mycobacteriales</taxon>
        <taxon>Nocardiaceae</taxon>
        <taxon>Rhodococcus</taxon>
    </lineage>
</organism>
<evidence type="ECO:0000313" key="2">
    <source>
        <dbReference type="Proteomes" id="UP001164965"/>
    </source>
</evidence>
<evidence type="ECO:0000313" key="1">
    <source>
        <dbReference type="EMBL" id="UZJ26918.1"/>
    </source>
</evidence>
<sequence>MLIAVVVLLVQWSHHDGHGPVLEGQLASATDLGLHRVHNLEPHLPRRRTHLSELRGDI</sequence>
<dbReference type="EMBL" id="CP110616">
    <property type="protein sequence ID" value="UZJ26918.1"/>
    <property type="molecule type" value="Genomic_DNA"/>
</dbReference>
<keyword evidence="1" id="KW-0614">Plasmid</keyword>
<accession>A0ABY6P730</accession>
<dbReference type="Proteomes" id="UP001164965">
    <property type="component" value="Plasmid unnamed1"/>
</dbReference>
<evidence type="ECO:0008006" key="3">
    <source>
        <dbReference type="Google" id="ProtNLM"/>
    </source>
</evidence>
<dbReference type="RefSeq" id="WP_265385022.1">
    <property type="nucleotide sequence ID" value="NZ_CP110616.1"/>
</dbReference>
<reference evidence="1" key="1">
    <citation type="submission" date="2022-10" db="EMBL/GenBank/DDBJ databases">
        <title>Rhodococcus sp.75.</title>
        <authorList>
            <person name="Sun M."/>
        </authorList>
    </citation>
    <scope>NUCLEOTIDE SEQUENCE</scope>
    <source>
        <strain evidence="1">75</strain>
        <plasmid evidence="1">unnamed1</plasmid>
    </source>
</reference>